<gene>
    <name evidence="4" type="ORF">EDD54_1197</name>
</gene>
<dbReference type="Proteomes" id="UP000294547">
    <property type="component" value="Unassembled WGS sequence"/>
</dbReference>
<dbReference type="InterPro" id="IPR008258">
    <property type="entry name" value="Transglycosylase_SLT_dom_1"/>
</dbReference>
<protein>
    <submittedName>
        <fullName evidence="4">Transglycosylase-like protein with SLT domain</fullName>
    </submittedName>
</protein>
<comment type="similarity">
    <text evidence="1">Belongs to the transglycosylase Slt family.</text>
</comment>
<dbReference type="RefSeq" id="WP_126535660.1">
    <property type="nucleotide sequence ID" value="NZ_SNXY01000006.1"/>
</dbReference>
<name>A0A4R6RLB1_9HYPH</name>
<evidence type="ECO:0000256" key="1">
    <source>
        <dbReference type="ARBA" id="ARBA00007734"/>
    </source>
</evidence>
<dbReference type="InterPro" id="IPR023346">
    <property type="entry name" value="Lysozyme-like_dom_sf"/>
</dbReference>
<reference evidence="4 5" key="1">
    <citation type="submission" date="2019-03" db="EMBL/GenBank/DDBJ databases">
        <title>Genomic Encyclopedia of Type Strains, Phase IV (KMG-IV): sequencing the most valuable type-strain genomes for metagenomic binning, comparative biology and taxonomic classification.</title>
        <authorList>
            <person name="Goeker M."/>
        </authorList>
    </citation>
    <scope>NUCLEOTIDE SEQUENCE [LARGE SCALE GENOMIC DNA]</scope>
    <source>
        <strain evidence="4 5">DSM 102969</strain>
    </source>
</reference>
<evidence type="ECO:0000313" key="5">
    <source>
        <dbReference type="Proteomes" id="UP000294547"/>
    </source>
</evidence>
<dbReference type="PANTHER" id="PTHR37423:SF2">
    <property type="entry name" value="MEMBRANE-BOUND LYTIC MUREIN TRANSGLYCOSYLASE C"/>
    <property type="match status" value="1"/>
</dbReference>
<dbReference type="EMBL" id="SNXY01000006">
    <property type="protein sequence ID" value="TDP87304.1"/>
    <property type="molecule type" value="Genomic_DNA"/>
</dbReference>
<organism evidence="4 5">
    <name type="scientific">Oharaeibacter diazotrophicus</name>
    <dbReference type="NCBI Taxonomy" id="1920512"/>
    <lineage>
        <taxon>Bacteria</taxon>
        <taxon>Pseudomonadati</taxon>
        <taxon>Pseudomonadota</taxon>
        <taxon>Alphaproteobacteria</taxon>
        <taxon>Hyphomicrobiales</taxon>
        <taxon>Pleomorphomonadaceae</taxon>
        <taxon>Oharaeibacter</taxon>
    </lineage>
</organism>
<accession>A0A4R6RLB1</accession>
<dbReference type="SUPFAM" id="SSF53955">
    <property type="entry name" value="Lysozyme-like"/>
    <property type="match status" value="1"/>
</dbReference>
<evidence type="ECO:0000259" key="3">
    <source>
        <dbReference type="Pfam" id="PF01464"/>
    </source>
</evidence>
<dbReference type="CDD" id="cd00254">
    <property type="entry name" value="LT-like"/>
    <property type="match status" value="1"/>
</dbReference>
<dbReference type="PANTHER" id="PTHR37423">
    <property type="entry name" value="SOLUBLE LYTIC MUREIN TRANSGLYCOSYLASE-RELATED"/>
    <property type="match status" value="1"/>
</dbReference>
<dbReference type="Pfam" id="PF01464">
    <property type="entry name" value="SLT"/>
    <property type="match status" value="1"/>
</dbReference>
<evidence type="ECO:0000256" key="2">
    <source>
        <dbReference type="ARBA" id="ARBA00009387"/>
    </source>
</evidence>
<keyword evidence="5" id="KW-1185">Reference proteome</keyword>
<proteinExistence type="inferred from homology"/>
<comment type="similarity">
    <text evidence="2">Belongs to the virb1 family.</text>
</comment>
<dbReference type="OrthoDB" id="9801695at2"/>
<feature type="domain" description="Transglycosylase SLT" evidence="3">
    <location>
        <begin position="44"/>
        <end position="138"/>
    </location>
</feature>
<sequence length="291" mass="30287">MASADRTPARRLASAALVAVAGYAAVFASAPARAESARDTVCRLIERAAADNGLPVAVFTRLIWRESSFRPAVTSRAGAQGIAQFMPGTAAERKLEDPFDPEQAIPAAAALVADLSGRFGSLGLAAAAYNAGRTRVSDFLAGGGTLPRETRAYVAFVTGWSVDDWRSGLAEAAGVMQIADPGAGCAATVAAVVAETPGAAASALDEAVLPWGVQLAGGYGKDDLVATYARMRTRYAGVLAGHEPTLLPFRVGGAKPRRYYQLRVAFSGRRDATRLCRALRQAGGSCLVMRN</sequence>
<comment type="caution">
    <text evidence="4">The sequence shown here is derived from an EMBL/GenBank/DDBJ whole genome shotgun (WGS) entry which is preliminary data.</text>
</comment>
<evidence type="ECO:0000313" key="4">
    <source>
        <dbReference type="EMBL" id="TDP87304.1"/>
    </source>
</evidence>
<dbReference type="AlphaFoldDB" id="A0A4R6RLB1"/>
<dbReference type="Gene3D" id="1.10.530.10">
    <property type="match status" value="1"/>
</dbReference>